<gene>
    <name evidence="2" type="ORF">BS50DRAFT_585190</name>
</gene>
<dbReference type="EMBL" id="KZ678132">
    <property type="protein sequence ID" value="PSN69655.1"/>
    <property type="molecule type" value="Genomic_DNA"/>
</dbReference>
<evidence type="ECO:0000256" key="1">
    <source>
        <dbReference type="SAM" id="MobiDB-lite"/>
    </source>
</evidence>
<proteinExistence type="predicted"/>
<dbReference type="AlphaFoldDB" id="A0A2T2NW44"/>
<keyword evidence="3" id="KW-1185">Reference proteome</keyword>
<evidence type="ECO:0000313" key="3">
    <source>
        <dbReference type="Proteomes" id="UP000240883"/>
    </source>
</evidence>
<feature type="compositionally biased region" description="Basic and acidic residues" evidence="1">
    <location>
        <begin position="124"/>
        <end position="134"/>
    </location>
</feature>
<evidence type="ECO:0000313" key="2">
    <source>
        <dbReference type="EMBL" id="PSN69655.1"/>
    </source>
</evidence>
<dbReference type="OrthoDB" id="5403747at2759"/>
<dbReference type="STRING" id="1448308.A0A2T2NW44"/>
<accession>A0A2T2NW44</accession>
<sequence length="182" mass="19654">MTDLAGDKSAALSGDAPKFTDRELQMLGWAMQSLKSGPPDIDYDKLAEFAGMTNRGSAYNAWNKIKNKLMRPEGEGTTTTTTPAKKAQTPRKTPAKKNTGVDGDDADEVEATPTKKTPRKRAAKKQDVDGEASPKKRRGKKAADKVVEDDEAGGDVQVEVETEVKEEREGATAADGEGWEQI</sequence>
<feature type="compositionally biased region" description="Low complexity" evidence="1">
    <location>
        <begin position="77"/>
        <end position="92"/>
    </location>
</feature>
<organism evidence="2 3">
    <name type="scientific">Corynespora cassiicola Philippines</name>
    <dbReference type="NCBI Taxonomy" id="1448308"/>
    <lineage>
        <taxon>Eukaryota</taxon>
        <taxon>Fungi</taxon>
        <taxon>Dikarya</taxon>
        <taxon>Ascomycota</taxon>
        <taxon>Pezizomycotina</taxon>
        <taxon>Dothideomycetes</taxon>
        <taxon>Pleosporomycetidae</taxon>
        <taxon>Pleosporales</taxon>
        <taxon>Corynesporascaceae</taxon>
        <taxon>Corynespora</taxon>
    </lineage>
</organism>
<feature type="compositionally biased region" description="Acidic residues" evidence="1">
    <location>
        <begin position="147"/>
        <end position="161"/>
    </location>
</feature>
<evidence type="ECO:0008006" key="4">
    <source>
        <dbReference type="Google" id="ProtNLM"/>
    </source>
</evidence>
<name>A0A2T2NW44_CORCC</name>
<reference evidence="2 3" key="1">
    <citation type="journal article" date="2018" name="Front. Microbiol.">
        <title>Genome-Wide Analysis of Corynespora cassiicola Leaf Fall Disease Putative Effectors.</title>
        <authorList>
            <person name="Lopez D."/>
            <person name="Ribeiro S."/>
            <person name="Label P."/>
            <person name="Fumanal B."/>
            <person name="Venisse J.S."/>
            <person name="Kohler A."/>
            <person name="de Oliveira R.R."/>
            <person name="Labutti K."/>
            <person name="Lipzen A."/>
            <person name="Lail K."/>
            <person name="Bauer D."/>
            <person name="Ohm R.A."/>
            <person name="Barry K.W."/>
            <person name="Spatafora J."/>
            <person name="Grigoriev I.V."/>
            <person name="Martin F.M."/>
            <person name="Pujade-Renaud V."/>
        </authorList>
    </citation>
    <scope>NUCLEOTIDE SEQUENCE [LARGE SCALE GENOMIC DNA]</scope>
    <source>
        <strain evidence="2 3">Philippines</strain>
    </source>
</reference>
<protein>
    <recommendedName>
        <fullName evidence="4">Myb-like domain-containing protein</fullName>
    </recommendedName>
</protein>
<dbReference type="Proteomes" id="UP000240883">
    <property type="component" value="Unassembled WGS sequence"/>
</dbReference>
<feature type="region of interest" description="Disordered" evidence="1">
    <location>
        <begin position="68"/>
        <end position="182"/>
    </location>
</feature>